<dbReference type="Proteomes" id="UP000252355">
    <property type="component" value="Unassembled WGS sequence"/>
</dbReference>
<dbReference type="InterPro" id="IPR038729">
    <property type="entry name" value="Rad50/SbcC_AAA"/>
</dbReference>
<dbReference type="AlphaFoldDB" id="A0A367ZJC3"/>
<evidence type="ECO:0000313" key="4">
    <source>
        <dbReference type="Proteomes" id="UP000252355"/>
    </source>
</evidence>
<reference evidence="3 4" key="1">
    <citation type="submission" date="2018-05" db="EMBL/GenBank/DDBJ databases">
        <title>A metagenomic window into the 2 km-deep terrestrial subsurface aquifer revealed taxonomically and functionally diverse microbial community comprising novel uncultured bacterial lineages.</title>
        <authorList>
            <person name="Kadnikov V.V."/>
            <person name="Mardanov A.V."/>
            <person name="Beletsky A.V."/>
            <person name="Banks D."/>
            <person name="Pimenov N.V."/>
            <person name="Frank Y.A."/>
            <person name="Karnachuk O.V."/>
            <person name="Ravin N.V."/>
        </authorList>
    </citation>
    <scope>NUCLEOTIDE SEQUENCE [LARGE SCALE GENOMIC DNA]</scope>
    <source>
        <strain evidence="3">BY5</strain>
    </source>
</reference>
<name>A0A367ZJC3_9BACT</name>
<evidence type="ECO:0000313" key="3">
    <source>
        <dbReference type="EMBL" id="RCK78234.1"/>
    </source>
</evidence>
<sequence length="665" mass="76217">MRLQKLELERFCQFPSLTFTFPDIPGHPLTIIQGNNGFGKSNFLKALRTALEGFPRREEEARRLIHHQPGRSPFEPTIVRLSFVTPANDSYLIERSLAVHPRTQELTAHHRLTLPDGTILTEEKGIEDFLQELLPIDLLDYFFFDLEEGSTLDTLLQSHEGGFILEALEKILGLHLHQQLARDLEQVGRELRRQEAAERPDPSRLETELEAIETKIDALERRLDDLRQKRRHLDQRIEDLRQDQQRLLHGFNPQVEQRRTALLQERTQIETSLRTLQEQWKLELEERLPLRLMHDLLRQAIDLAEDGAARWQESEERARRRQLAEEIAAALAQGGEPWNSPLDATGEMVLFQRLLSILGLEETDDGEPGAPPPLTEAEVKHLKAALARAVGGPTIAELHDQRDRHQDRLRRIEAELPGLIVDTQARKALAENMRDLEEATQARATLNNTVQELRKELDTRRAQHKDLLAERERMQQAMAEQQRREAEQDLLRRLQAALGEITDTLRQSRVNVLQDEATAAFRAITNKPGIYDRIVLDPQSLDARLFDRTEREVPKDRLSIGEKTVLAFSILHGLQRASAWQMPLVIEAPLKALDPIHTRRLLERFLPTLGEQVVLLIKEGDLPAATWAALTPHLAGRYELQRPAADREESTLTALAVHPTQEERA</sequence>
<comment type="caution">
    <text evidence="3">The sequence shown here is derived from an EMBL/GenBank/DDBJ whole genome shotgun (WGS) entry which is preliminary data.</text>
</comment>
<evidence type="ECO:0000256" key="1">
    <source>
        <dbReference type="SAM" id="Coils"/>
    </source>
</evidence>
<dbReference type="SUPFAM" id="SSF52540">
    <property type="entry name" value="P-loop containing nucleoside triphosphate hydrolases"/>
    <property type="match status" value="1"/>
</dbReference>
<dbReference type="InterPro" id="IPR027417">
    <property type="entry name" value="P-loop_NTPase"/>
</dbReference>
<protein>
    <submittedName>
        <fullName evidence="3">DNA sulfur modification protein DndD</fullName>
    </submittedName>
</protein>
<dbReference type="Gene3D" id="3.40.50.300">
    <property type="entry name" value="P-loop containing nucleotide triphosphate hydrolases"/>
    <property type="match status" value="2"/>
</dbReference>
<feature type="coiled-coil region" evidence="1">
    <location>
        <begin position="395"/>
        <end position="497"/>
    </location>
</feature>
<feature type="domain" description="Rad50/SbcC-type AAA" evidence="2">
    <location>
        <begin position="5"/>
        <end position="247"/>
    </location>
</feature>
<proteinExistence type="predicted"/>
<evidence type="ECO:0000259" key="2">
    <source>
        <dbReference type="Pfam" id="PF13476"/>
    </source>
</evidence>
<organism evidence="3 4">
    <name type="scientific">Candidatus Ozemobacter sibiricus</name>
    <dbReference type="NCBI Taxonomy" id="2268124"/>
    <lineage>
        <taxon>Bacteria</taxon>
        <taxon>Candidatus Ozemobacteria</taxon>
        <taxon>Candidatus Ozemobacterales</taxon>
        <taxon>Candidatus Ozemobacteraceae</taxon>
        <taxon>Candidatus Ozemobacter</taxon>
    </lineage>
</organism>
<keyword evidence="1" id="KW-0175">Coiled coil</keyword>
<dbReference type="PANTHER" id="PTHR32114:SF2">
    <property type="entry name" value="ABC TRANSPORTER ABCH.3"/>
    <property type="match status" value="1"/>
</dbReference>
<accession>A0A367ZJC3</accession>
<dbReference type="GO" id="GO:0006302">
    <property type="term" value="P:double-strand break repair"/>
    <property type="evidence" value="ECO:0007669"/>
    <property type="project" value="InterPro"/>
</dbReference>
<feature type="coiled-coil region" evidence="1">
    <location>
        <begin position="177"/>
        <end position="279"/>
    </location>
</feature>
<gene>
    <name evidence="3" type="ORF">OZSIB_1611</name>
</gene>
<dbReference type="PANTHER" id="PTHR32114">
    <property type="entry name" value="ABC TRANSPORTER ABCH.3"/>
    <property type="match status" value="1"/>
</dbReference>
<dbReference type="Pfam" id="PF13476">
    <property type="entry name" value="AAA_23"/>
    <property type="match status" value="1"/>
</dbReference>
<dbReference type="GO" id="GO:0016887">
    <property type="term" value="F:ATP hydrolysis activity"/>
    <property type="evidence" value="ECO:0007669"/>
    <property type="project" value="InterPro"/>
</dbReference>
<dbReference type="EMBL" id="QOQW01000025">
    <property type="protein sequence ID" value="RCK78234.1"/>
    <property type="molecule type" value="Genomic_DNA"/>
</dbReference>